<evidence type="ECO:0000256" key="1">
    <source>
        <dbReference type="SAM" id="MobiDB-lite"/>
    </source>
</evidence>
<organism evidence="2">
    <name type="scientific">freshwater metagenome</name>
    <dbReference type="NCBI Taxonomy" id="449393"/>
    <lineage>
        <taxon>unclassified sequences</taxon>
        <taxon>metagenomes</taxon>
        <taxon>ecological metagenomes</taxon>
    </lineage>
</organism>
<dbReference type="AlphaFoldDB" id="A0A6J7SWA4"/>
<name>A0A6J7SWA4_9ZZZZ</name>
<sequence>MTSELALYGPKFDVGLIWAISEAMAVTAHGSPKPEQSSPGRENSTDPFALGLTAPTSPVFKRIDPPQNNVACLMTAPAGITIDPLDALK</sequence>
<gene>
    <name evidence="2" type="ORF">UFOPK4301_00273</name>
</gene>
<accession>A0A6J7SWA4</accession>
<evidence type="ECO:0000313" key="2">
    <source>
        <dbReference type="EMBL" id="CAB5045447.1"/>
    </source>
</evidence>
<proteinExistence type="predicted"/>
<dbReference type="EMBL" id="CAFBQG010000020">
    <property type="protein sequence ID" value="CAB5045447.1"/>
    <property type="molecule type" value="Genomic_DNA"/>
</dbReference>
<reference evidence="2" key="1">
    <citation type="submission" date="2020-05" db="EMBL/GenBank/DDBJ databases">
        <authorList>
            <person name="Chiriac C."/>
            <person name="Salcher M."/>
            <person name="Ghai R."/>
            <person name="Kavagutti S V."/>
        </authorList>
    </citation>
    <scope>NUCLEOTIDE SEQUENCE</scope>
</reference>
<feature type="region of interest" description="Disordered" evidence="1">
    <location>
        <begin position="28"/>
        <end position="51"/>
    </location>
</feature>
<protein>
    <submittedName>
        <fullName evidence="2">Unannotated protein</fullName>
    </submittedName>
</protein>
<feature type="compositionally biased region" description="Polar residues" evidence="1">
    <location>
        <begin position="34"/>
        <end position="46"/>
    </location>
</feature>